<comment type="subunit">
    <text evidence="8">Homohexamer. The oligomerization is ATP-dependent.</text>
</comment>
<dbReference type="CDD" id="cd00009">
    <property type="entry name" value="AAA"/>
    <property type="match status" value="1"/>
</dbReference>
<organism evidence="13 14">
    <name type="scientific">Desulfobulbus oralis</name>
    <dbReference type="NCBI Taxonomy" id="1986146"/>
    <lineage>
        <taxon>Bacteria</taxon>
        <taxon>Pseudomonadati</taxon>
        <taxon>Thermodesulfobacteriota</taxon>
        <taxon>Desulfobulbia</taxon>
        <taxon>Desulfobulbales</taxon>
        <taxon>Desulfobulbaceae</taxon>
        <taxon>Desulfobulbus</taxon>
    </lineage>
</organism>
<dbReference type="RefSeq" id="WP_104937033.1">
    <property type="nucleotide sequence ID" value="NZ_CP021255.1"/>
</dbReference>
<evidence type="ECO:0000313" key="14">
    <source>
        <dbReference type="Proteomes" id="UP000239867"/>
    </source>
</evidence>
<dbReference type="SMART" id="SM01086">
    <property type="entry name" value="ClpB_D2-small"/>
    <property type="match status" value="1"/>
</dbReference>
<keyword evidence="11" id="KW-0346">Stress response</keyword>
<feature type="domain" description="Clp R" evidence="12">
    <location>
        <begin position="3"/>
        <end position="148"/>
    </location>
</feature>
<evidence type="ECO:0000256" key="11">
    <source>
        <dbReference type="RuleBase" id="RU362034"/>
    </source>
</evidence>
<dbReference type="Pfam" id="PF02861">
    <property type="entry name" value="Clp_N"/>
    <property type="match status" value="1"/>
</dbReference>
<comment type="subunit">
    <text evidence="11">Homohexamer; The oligomerization is ATP-dependent.</text>
</comment>
<evidence type="ECO:0000256" key="4">
    <source>
        <dbReference type="ARBA" id="ARBA00022741"/>
    </source>
</evidence>
<dbReference type="Proteomes" id="UP000239867">
    <property type="component" value="Chromosome"/>
</dbReference>
<dbReference type="OrthoDB" id="9803641at2"/>
<dbReference type="SUPFAM" id="SSF52540">
    <property type="entry name" value="P-loop containing nucleoside triphosphate hydrolases"/>
    <property type="match status" value="2"/>
</dbReference>
<dbReference type="FunFam" id="1.10.8.60:FF:000017">
    <property type="entry name" value="ATP-dependent chaperone ClpB"/>
    <property type="match status" value="1"/>
</dbReference>
<feature type="coiled-coil region" evidence="11">
    <location>
        <begin position="414"/>
        <end position="535"/>
    </location>
</feature>
<dbReference type="InterPro" id="IPR028299">
    <property type="entry name" value="ClpA/B_CS2"/>
</dbReference>
<dbReference type="CDD" id="cd19499">
    <property type="entry name" value="RecA-like_ClpB_Hsp104-like"/>
    <property type="match status" value="1"/>
</dbReference>
<dbReference type="PANTHER" id="PTHR11638">
    <property type="entry name" value="ATP-DEPENDENT CLP PROTEASE"/>
    <property type="match status" value="1"/>
</dbReference>
<dbReference type="InterPro" id="IPR003593">
    <property type="entry name" value="AAA+_ATPase"/>
</dbReference>
<dbReference type="GO" id="GO:0016887">
    <property type="term" value="F:ATP hydrolysis activity"/>
    <property type="evidence" value="ECO:0007669"/>
    <property type="project" value="InterPro"/>
</dbReference>
<dbReference type="PANTHER" id="PTHR11638:SF18">
    <property type="entry name" value="HEAT SHOCK PROTEIN 104"/>
    <property type="match status" value="1"/>
</dbReference>
<dbReference type="InterPro" id="IPR041546">
    <property type="entry name" value="ClpA/ClpB_AAA_lid"/>
</dbReference>
<dbReference type="FunFam" id="3.40.50.300:FF:000010">
    <property type="entry name" value="Chaperone clpB 1, putative"/>
    <property type="match status" value="1"/>
</dbReference>
<dbReference type="PROSITE" id="PS00870">
    <property type="entry name" value="CLPAB_1"/>
    <property type="match status" value="1"/>
</dbReference>
<dbReference type="SMART" id="SM00382">
    <property type="entry name" value="AAA"/>
    <property type="match status" value="2"/>
</dbReference>
<evidence type="ECO:0000259" key="12">
    <source>
        <dbReference type="PROSITE" id="PS51903"/>
    </source>
</evidence>
<dbReference type="PROSITE" id="PS51903">
    <property type="entry name" value="CLP_R"/>
    <property type="match status" value="1"/>
</dbReference>
<accession>A0A2L1GQ48</accession>
<dbReference type="InterPro" id="IPR018368">
    <property type="entry name" value="ClpA/B_CS1"/>
</dbReference>
<evidence type="ECO:0000256" key="9">
    <source>
        <dbReference type="PROSITE-ProRule" id="PRU01251"/>
    </source>
</evidence>
<keyword evidence="11" id="KW-0963">Cytoplasm</keyword>
<dbReference type="Pfam" id="PF00004">
    <property type="entry name" value="AAA"/>
    <property type="match status" value="1"/>
</dbReference>
<dbReference type="GO" id="GO:0034605">
    <property type="term" value="P:cellular response to heat"/>
    <property type="evidence" value="ECO:0007669"/>
    <property type="project" value="TreeGrafter"/>
</dbReference>
<evidence type="ECO:0000256" key="10">
    <source>
        <dbReference type="RuleBase" id="RU004432"/>
    </source>
</evidence>
<keyword evidence="7 10" id="KW-0143">Chaperone</keyword>
<dbReference type="FunFam" id="3.40.50.300:FF:000120">
    <property type="entry name" value="ATP-dependent chaperone ClpB"/>
    <property type="match status" value="1"/>
</dbReference>
<reference evidence="13 14" key="1">
    <citation type="journal article" date="2018" name="MBio">
        <title>Insights into the evolution of host association through the isolation and characterization of a novel human periodontal pathobiont, Desulfobulbus oralis.</title>
        <authorList>
            <person name="Cross K.L."/>
            <person name="Chirania P."/>
            <person name="Xiong W."/>
            <person name="Beall C.J."/>
            <person name="Elkins J.G."/>
            <person name="Giannone R.J."/>
            <person name="Griffen A.L."/>
            <person name="Guss A.M."/>
            <person name="Hettich R.L."/>
            <person name="Joshi S.S."/>
            <person name="Mokrzan E.M."/>
            <person name="Martin R.K."/>
            <person name="Zhulin I.B."/>
            <person name="Leys E.J."/>
            <person name="Podar M."/>
        </authorList>
    </citation>
    <scope>NUCLEOTIDE SEQUENCE [LARGE SCALE GENOMIC DNA]</scope>
    <source>
        <strain evidence="13 14">ORNL</strain>
    </source>
</reference>
<comment type="subcellular location">
    <subcellularLocation>
        <location evidence="11">Cytoplasm</location>
    </subcellularLocation>
</comment>
<dbReference type="NCBIfam" id="TIGR03346">
    <property type="entry name" value="chaperone_ClpB"/>
    <property type="match status" value="1"/>
</dbReference>
<dbReference type="InterPro" id="IPR036628">
    <property type="entry name" value="Clp_N_dom_sf"/>
</dbReference>
<dbReference type="GO" id="GO:0005524">
    <property type="term" value="F:ATP binding"/>
    <property type="evidence" value="ECO:0007669"/>
    <property type="project" value="UniProtKB-UniRule"/>
</dbReference>
<evidence type="ECO:0000256" key="7">
    <source>
        <dbReference type="ARBA" id="ARBA00023186"/>
    </source>
</evidence>
<evidence type="ECO:0000313" key="13">
    <source>
        <dbReference type="EMBL" id="AVD71802.1"/>
    </source>
</evidence>
<keyword evidence="4 10" id="KW-0547">Nucleotide-binding</keyword>
<dbReference type="InterPro" id="IPR050130">
    <property type="entry name" value="ClpA_ClpB"/>
</dbReference>
<dbReference type="InterPro" id="IPR001270">
    <property type="entry name" value="ClpA/B"/>
</dbReference>
<dbReference type="InterPro" id="IPR019489">
    <property type="entry name" value="Clp_ATPase_C"/>
</dbReference>
<dbReference type="Pfam" id="PF10431">
    <property type="entry name" value="ClpB_D2-small"/>
    <property type="match status" value="1"/>
</dbReference>
<dbReference type="Gene3D" id="1.10.8.60">
    <property type="match status" value="1"/>
</dbReference>
<name>A0A2L1GQ48_9BACT</name>
<dbReference type="GO" id="GO:0042026">
    <property type="term" value="P:protein refolding"/>
    <property type="evidence" value="ECO:0007669"/>
    <property type="project" value="UniProtKB-UniRule"/>
</dbReference>
<dbReference type="KEGG" id="deo:CAY53_10280"/>
<evidence type="ECO:0000256" key="2">
    <source>
        <dbReference type="ARBA" id="ARBA00017574"/>
    </source>
</evidence>
<dbReference type="InterPro" id="IPR017730">
    <property type="entry name" value="Chaperonin_ClpB"/>
</dbReference>
<evidence type="ECO:0000256" key="5">
    <source>
        <dbReference type="ARBA" id="ARBA00022840"/>
    </source>
</evidence>
<gene>
    <name evidence="11" type="primary">clpB</name>
    <name evidence="13" type="ORF">CAY53_10280</name>
</gene>
<dbReference type="EMBL" id="CP021255">
    <property type="protein sequence ID" value="AVD71802.1"/>
    <property type="molecule type" value="Genomic_DNA"/>
</dbReference>
<keyword evidence="6 11" id="KW-0175">Coiled coil</keyword>
<dbReference type="FunFam" id="3.40.50.300:FF:000025">
    <property type="entry name" value="ATP-dependent Clp protease subunit"/>
    <property type="match status" value="1"/>
</dbReference>
<evidence type="ECO:0000256" key="3">
    <source>
        <dbReference type="ARBA" id="ARBA00022737"/>
    </source>
</evidence>
<proteinExistence type="inferred from homology"/>
<evidence type="ECO:0000256" key="8">
    <source>
        <dbReference type="ARBA" id="ARBA00026057"/>
    </source>
</evidence>
<protein>
    <recommendedName>
        <fullName evidence="2 11">Chaperone protein ClpB</fullName>
    </recommendedName>
</protein>
<dbReference type="PROSITE" id="PS00871">
    <property type="entry name" value="CLPAB_2"/>
    <property type="match status" value="1"/>
</dbReference>
<dbReference type="InterPro" id="IPR003959">
    <property type="entry name" value="ATPase_AAA_core"/>
</dbReference>
<dbReference type="Gene3D" id="3.40.50.300">
    <property type="entry name" value="P-loop containing nucleotide triphosphate hydrolases"/>
    <property type="match status" value="3"/>
</dbReference>
<comment type="similarity">
    <text evidence="1 10">Belongs to the ClpA/ClpB family.</text>
</comment>
<keyword evidence="5 10" id="KW-0067">ATP-binding</keyword>
<comment type="function">
    <text evidence="11">Part of a stress-induced multi-chaperone system, it is involved in the recovery of the cell from heat-induced damage, in cooperation with DnaK, DnaJ and GrpE.</text>
</comment>
<evidence type="ECO:0000256" key="1">
    <source>
        <dbReference type="ARBA" id="ARBA00008675"/>
    </source>
</evidence>
<keyword evidence="3 9" id="KW-0677">Repeat</keyword>
<dbReference type="PRINTS" id="PR00300">
    <property type="entry name" value="CLPPROTEASEA"/>
</dbReference>
<dbReference type="Gene3D" id="1.10.1780.10">
    <property type="entry name" value="Clp, N-terminal domain"/>
    <property type="match status" value="1"/>
</dbReference>
<keyword evidence="14" id="KW-1185">Reference proteome</keyword>
<dbReference type="InterPro" id="IPR027417">
    <property type="entry name" value="P-loop_NTPase"/>
</dbReference>
<dbReference type="Pfam" id="PF07724">
    <property type="entry name" value="AAA_2"/>
    <property type="match status" value="1"/>
</dbReference>
<evidence type="ECO:0000256" key="6">
    <source>
        <dbReference type="ARBA" id="ARBA00023054"/>
    </source>
</evidence>
<dbReference type="AlphaFoldDB" id="A0A2L1GQ48"/>
<dbReference type="InterPro" id="IPR004176">
    <property type="entry name" value="Clp_R_N"/>
</dbReference>
<dbReference type="GO" id="GO:0005737">
    <property type="term" value="C:cytoplasm"/>
    <property type="evidence" value="ECO:0007669"/>
    <property type="project" value="UniProtKB-SubCell"/>
</dbReference>
<dbReference type="SUPFAM" id="SSF81923">
    <property type="entry name" value="Double Clp-N motif"/>
    <property type="match status" value="1"/>
</dbReference>
<dbReference type="Pfam" id="PF17871">
    <property type="entry name" value="AAA_lid_9"/>
    <property type="match status" value="1"/>
</dbReference>
<sequence>MQLDKFTLKSQEAIQAAQGIAQNSHNQELQPEHLVKALLEQPGGVVVPVLQKMGLTPSMVLAEVNACIAQLPKVSGAGAMQTYVSQKFQSLLEQAFKTAAGMQDEYVSQEHLFLTVLADASLKVTAALNRLGITGEHFLKALMSVRGNQRVTDPYPEEKYQALEKYGRNLTDVARLGKLDPVIGRDEEIRRVIQVLSRRTKNNPVLIGEPGVGKTAIVEGLALRIVNGDVPTSLAGKQVIALDLGALVAGAKYRGEFEDRLKAVLKEVEKRSGELILFIDEIHTLVGAGAAEGSMDASNMLKPALARGELHCVGATTLDEYRKYIEKDAALERRFQPVLVLEPSEEDTIAILRGIKEKYEVHHGVRIQDAATVAAVTLSSRYITDRFLPDKAIDLIDEAASRLRMEIDSMPTAIDQLERRRVKLEIEQEALKKETDKASRERLSHVQKEMADLDDELKGMKGQWTLEKESIQAIRDIKAKIDQARMEEQRAERSGDLSRVAEIRYGRIVQLQRELETAKTRMAEIQGEQRMLKEEVSPEDVAAVVAKWTGIPVDKLLEGEKEKLVHAEDILGRRVIGQKEAIVAVANAVRRARAGLQDPNRPLGSFIFLGPTGVGKTELARSLADFLFDSEQAMIRIDMSEYMERHSVARLIGAPPGYVGYDEGGMLTEAVRRRPYSVILLDEIEKAHPDVFNVLLQVLDDGRMTDGKGRTVDFKNSILIMTSNLGSHVIMELGQIDPAEMRKQVDTLLRQQFKPEFLNRVDEIITFHDLGREELLQIVDIQVNRLARRLGESRLRITLTKEAKRFLIDTGYDPAFGARPLKRAIQREIEDPLAIEILEGKFAEGDHILIDHRESDRGMSFSRQ</sequence>